<evidence type="ECO:0000313" key="2">
    <source>
        <dbReference type="EMBL" id="GFQ82178.1"/>
    </source>
</evidence>
<organism evidence="2 3">
    <name type="scientific">Trichonephila clavata</name>
    <name type="common">Joro spider</name>
    <name type="synonym">Nephila clavata</name>
    <dbReference type="NCBI Taxonomy" id="2740835"/>
    <lineage>
        <taxon>Eukaryota</taxon>
        <taxon>Metazoa</taxon>
        <taxon>Ecdysozoa</taxon>
        <taxon>Arthropoda</taxon>
        <taxon>Chelicerata</taxon>
        <taxon>Arachnida</taxon>
        <taxon>Araneae</taxon>
        <taxon>Araneomorphae</taxon>
        <taxon>Entelegynae</taxon>
        <taxon>Araneoidea</taxon>
        <taxon>Nephilidae</taxon>
        <taxon>Trichonephila</taxon>
    </lineage>
</organism>
<sequence>MSAKAAASIRGGNAEKGSTEKRNAAIFQEASPVYRQGSQAMIDLADDERHNSERVEKHGGAPPQRIPQGATSRGHHLDFGADRHLT</sequence>
<proteinExistence type="predicted"/>
<gene>
    <name evidence="2" type="ORF">TNCT_717371</name>
</gene>
<comment type="caution">
    <text evidence="2">The sequence shown here is derived from an EMBL/GenBank/DDBJ whole genome shotgun (WGS) entry which is preliminary data.</text>
</comment>
<accession>A0A8X6FJY3</accession>
<evidence type="ECO:0000313" key="3">
    <source>
        <dbReference type="Proteomes" id="UP000887116"/>
    </source>
</evidence>
<reference evidence="2" key="1">
    <citation type="submission" date="2020-07" db="EMBL/GenBank/DDBJ databases">
        <title>Multicomponent nature underlies the extraordinary mechanical properties of spider dragline silk.</title>
        <authorList>
            <person name="Kono N."/>
            <person name="Nakamura H."/>
            <person name="Mori M."/>
            <person name="Yoshida Y."/>
            <person name="Ohtoshi R."/>
            <person name="Malay A.D."/>
            <person name="Moran D.A.P."/>
            <person name="Tomita M."/>
            <person name="Numata K."/>
            <person name="Arakawa K."/>
        </authorList>
    </citation>
    <scope>NUCLEOTIDE SEQUENCE</scope>
</reference>
<dbReference type="AlphaFoldDB" id="A0A8X6FJY3"/>
<keyword evidence="3" id="KW-1185">Reference proteome</keyword>
<feature type="compositionally biased region" description="Basic and acidic residues" evidence="1">
    <location>
        <begin position="47"/>
        <end position="59"/>
    </location>
</feature>
<name>A0A8X6FJY3_TRICU</name>
<evidence type="ECO:0000256" key="1">
    <source>
        <dbReference type="SAM" id="MobiDB-lite"/>
    </source>
</evidence>
<feature type="compositionally biased region" description="Basic and acidic residues" evidence="1">
    <location>
        <begin position="75"/>
        <end position="86"/>
    </location>
</feature>
<feature type="region of interest" description="Disordered" evidence="1">
    <location>
        <begin position="1"/>
        <end position="86"/>
    </location>
</feature>
<dbReference type="Proteomes" id="UP000887116">
    <property type="component" value="Unassembled WGS sequence"/>
</dbReference>
<dbReference type="OrthoDB" id="10345049at2759"/>
<protein>
    <submittedName>
        <fullName evidence="2">Uncharacterized protein</fullName>
    </submittedName>
</protein>
<dbReference type="EMBL" id="BMAO01002645">
    <property type="protein sequence ID" value="GFQ82178.1"/>
    <property type="molecule type" value="Genomic_DNA"/>
</dbReference>